<keyword evidence="3" id="KW-1185">Reference proteome</keyword>
<dbReference type="AlphaFoldDB" id="A0A2P5D5Q7"/>
<organism evidence="2 3">
    <name type="scientific">Parasponia andersonii</name>
    <name type="common">Sponia andersonii</name>
    <dbReference type="NCBI Taxonomy" id="3476"/>
    <lineage>
        <taxon>Eukaryota</taxon>
        <taxon>Viridiplantae</taxon>
        <taxon>Streptophyta</taxon>
        <taxon>Embryophyta</taxon>
        <taxon>Tracheophyta</taxon>
        <taxon>Spermatophyta</taxon>
        <taxon>Magnoliopsida</taxon>
        <taxon>eudicotyledons</taxon>
        <taxon>Gunneridae</taxon>
        <taxon>Pentapetalae</taxon>
        <taxon>rosids</taxon>
        <taxon>fabids</taxon>
        <taxon>Rosales</taxon>
        <taxon>Cannabaceae</taxon>
        <taxon>Parasponia</taxon>
    </lineage>
</organism>
<feature type="region of interest" description="Disordered" evidence="1">
    <location>
        <begin position="90"/>
        <end position="146"/>
    </location>
</feature>
<sequence length="146" mass="14581">GAAAHKARTKAPAGRRLVVLSGGEMPTVPRSNAGGTLSGGLSATQIAQGGETTPSPAGGSAAAISSTPDSGSKSSAVSLGGEIAELSGGALRLKSRLSSPPSVPTKRQREVGPSNEEEGRVEKRGRVVPSSDSDEDGATLILLRRK</sequence>
<evidence type="ECO:0000313" key="3">
    <source>
        <dbReference type="Proteomes" id="UP000237105"/>
    </source>
</evidence>
<feature type="compositionally biased region" description="Low complexity" evidence="1">
    <location>
        <begin position="52"/>
        <end position="68"/>
    </location>
</feature>
<evidence type="ECO:0000313" key="2">
    <source>
        <dbReference type="EMBL" id="PON68640.1"/>
    </source>
</evidence>
<accession>A0A2P5D5Q7</accession>
<dbReference type="EMBL" id="JXTB01000061">
    <property type="protein sequence ID" value="PON68640.1"/>
    <property type="molecule type" value="Genomic_DNA"/>
</dbReference>
<protein>
    <submittedName>
        <fullName evidence="2">Uncharacterized protein</fullName>
    </submittedName>
</protein>
<dbReference type="Proteomes" id="UP000237105">
    <property type="component" value="Unassembled WGS sequence"/>
</dbReference>
<reference evidence="3" key="1">
    <citation type="submission" date="2016-06" db="EMBL/GenBank/DDBJ databases">
        <title>Parallel loss of symbiosis genes in relatives of nitrogen-fixing non-legume Parasponia.</title>
        <authorList>
            <person name="Van Velzen R."/>
            <person name="Holmer R."/>
            <person name="Bu F."/>
            <person name="Rutten L."/>
            <person name="Van Zeijl A."/>
            <person name="Liu W."/>
            <person name="Santuari L."/>
            <person name="Cao Q."/>
            <person name="Sharma T."/>
            <person name="Shen D."/>
            <person name="Roswanjaya Y."/>
            <person name="Wardhani T."/>
            <person name="Kalhor M.S."/>
            <person name="Jansen J."/>
            <person name="Van den Hoogen J."/>
            <person name="Gungor B."/>
            <person name="Hartog M."/>
            <person name="Hontelez J."/>
            <person name="Verver J."/>
            <person name="Yang W.-C."/>
            <person name="Schijlen E."/>
            <person name="Repin R."/>
            <person name="Schilthuizen M."/>
            <person name="Schranz E."/>
            <person name="Heidstra R."/>
            <person name="Miyata K."/>
            <person name="Fedorova E."/>
            <person name="Kohlen W."/>
            <person name="Bisseling T."/>
            <person name="Smit S."/>
            <person name="Geurts R."/>
        </authorList>
    </citation>
    <scope>NUCLEOTIDE SEQUENCE [LARGE SCALE GENOMIC DNA]</scope>
    <source>
        <strain evidence="3">cv. WU1-14</strain>
    </source>
</reference>
<feature type="region of interest" description="Disordered" evidence="1">
    <location>
        <begin position="1"/>
        <end position="78"/>
    </location>
</feature>
<proteinExistence type="predicted"/>
<evidence type="ECO:0000256" key="1">
    <source>
        <dbReference type="SAM" id="MobiDB-lite"/>
    </source>
</evidence>
<gene>
    <name evidence="2" type="ORF">PanWU01x14_094490</name>
</gene>
<comment type="caution">
    <text evidence="2">The sequence shown here is derived from an EMBL/GenBank/DDBJ whole genome shotgun (WGS) entry which is preliminary data.</text>
</comment>
<feature type="compositionally biased region" description="Polar residues" evidence="1">
    <location>
        <begin position="29"/>
        <end position="51"/>
    </location>
</feature>
<name>A0A2P5D5Q7_PARAD</name>
<feature type="non-terminal residue" evidence="2">
    <location>
        <position position="1"/>
    </location>
</feature>